<dbReference type="AlphaFoldDB" id="A0A1I7DA98"/>
<accession>A0A1I7DA98</accession>
<keyword evidence="2" id="KW-1185">Reference proteome</keyword>
<reference evidence="1 2" key="1">
    <citation type="submission" date="2016-10" db="EMBL/GenBank/DDBJ databases">
        <authorList>
            <person name="de Groot N.N."/>
        </authorList>
    </citation>
    <scope>NUCLEOTIDE SEQUENCE [LARGE SCALE GENOMIC DNA]</scope>
    <source>
        <strain evidence="1 2">CGMCC 1.10959</strain>
    </source>
</reference>
<name>A0A1I7DA98_9RHOB</name>
<evidence type="ECO:0000313" key="2">
    <source>
        <dbReference type="Proteomes" id="UP000182466"/>
    </source>
</evidence>
<dbReference type="STRING" id="999627.SAMN05216236_12517"/>
<dbReference type="Proteomes" id="UP000182466">
    <property type="component" value="Unassembled WGS sequence"/>
</dbReference>
<dbReference type="EMBL" id="FPAW01000025">
    <property type="protein sequence ID" value="SFU08544.1"/>
    <property type="molecule type" value="Genomic_DNA"/>
</dbReference>
<dbReference type="RefSeq" id="WP_139236494.1">
    <property type="nucleotide sequence ID" value="NZ_FPAW01000025.1"/>
</dbReference>
<sequence>MPDMPKKPPRSVSAQEAAEEVVEELYRLAEIIKSPSGDNLSGREDEKHLATERLAELLDMAGPGSLPEAQTEHEWVLDVLQDLAQYAESRNLGDLNRLLLDARFVAAQMLEEGYAN</sequence>
<proteinExistence type="predicted"/>
<protein>
    <submittedName>
        <fullName evidence="1">Uncharacterized protein</fullName>
    </submittedName>
</protein>
<organism evidence="1 2">
    <name type="scientific">Sedimentitalea nanhaiensis</name>
    <dbReference type="NCBI Taxonomy" id="999627"/>
    <lineage>
        <taxon>Bacteria</taxon>
        <taxon>Pseudomonadati</taxon>
        <taxon>Pseudomonadota</taxon>
        <taxon>Alphaproteobacteria</taxon>
        <taxon>Rhodobacterales</taxon>
        <taxon>Paracoccaceae</taxon>
        <taxon>Sedimentitalea</taxon>
    </lineage>
</organism>
<gene>
    <name evidence="1" type="ORF">SAMN05216236_12517</name>
</gene>
<evidence type="ECO:0000313" key="1">
    <source>
        <dbReference type="EMBL" id="SFU08544.1"/>
    </source>
</evidence>